<keyword evidence="2" id="KW-0675">Receptor</keyword>
<protein>
    <submittedName>
        <fullName evidence="2">Adhesion G-protein coupled receptor F1 isoform X1</fullName>
    </submittedName>
</protein>
<name>A0AC58I5X9_DANRE</name>
<dbReference type="Proteomes" id="UP000000437">
    <property type="component" value="Chromosome 20"/>
</dbReference>
<evidence type="ECO:0000313" key="2">
    <source>
        <dbReference type="RefSeq" id="XP_073789637.1"/>
    </source>
</evidence>
<organism evidence="1 2">
    <name type="scientific">Danio rerio</name>
    <name type="common">Zebrafish</name>
    <name type="synonym">Brachydanio rerio</name>
    <dbReference type="NCBI Taxonomy" id="7955"/>
    <lineage>
        <taxon>Eukaryota</taxon>
        <taxon>Metazoa</taxon>
        <taxon>Chordata</taxon>
        <taxon>Craniata</taxon>
        <taxon>Vertebrata</taxon>
        <taxon>Euteleostomi</taxon>
        <taxon>Actinopterygii</taxon>
        <taxon>Neopterygii</taxon>
        <taxon>Teleostei</taxon>
        <taxon>Ostariophysi</taxon>
        <taxon>Cypriniformes</taxon>
        <taxon>Danionidae</taxon>
        <taxon>Danioninae</taxon>
        <taxon>Danio</taxon>
    </lineage>
</organism>
<reference evidence="2" key="1">
    <citation type="submission" date="2025-08" db="UniProtKB">
        <authorList>
            <consortium name="RefSeq"/>
        </authorList>
    </citation>
    <scope>IDENTIFICATION</scope>
    <source>
        <strain evidence="2">Tuebingen</strain>
        <tissue evidence="2">Fibroblasts and whole tissue</tissue>
    </source>
</reference>
<sequence>MGITCGTLNFTLYFSDTGLTLKSLVGILMAVLLTHCVLPISTDLKIDDSHTSLSKYLKDSVKVTNLRPNSASGANREDFALANTEAFQTLSKAGIPAAINAFSENEFSCKNETLGLGNENEFVTGPCETNWNGNIIYQCTSGKWTVFSRKCVLQIISDLKRKVEVLIVEQIPEFMAQLCIATMNNSQQITDSPLTVQTTVEMLVNIASVSQNIIISKSVMEDFLKTVDILVSNEATASWQSLTKENTSISLLSAVEDISNRLTEGSFTINQKYIELNRTVINNSYTGKSNLPNSATEILIPQILNPTSLTIIIFTTLNNILPTQDSANGIVKPDMRINGDLVVVKANQTLHSISFVFDTTDQSLGNPQCVFWNFNLSAWDSTGCEVKPGRNETGIITCECNHTASFSILMSPFSIDHIAFAYVTYIGVGISVACLILCLIIEAIVWKAVRRNDTSYMRHVSIVNIAISLLIADVCFIIGAAISKEQPTPADRCSSVVFFMHLFYLALFFWMLISALLLFYRVVMVLSQMSRAKMMVIAFLLGYGAPLLISVITVASTAGPQMYVSKQACWLNWNESRNLLAFVIPALTIVAINLVVFIVVLYKIFKRRAGAATQPDWKNALVVARCVAFFTPALACGITWGFGIGTTVSAGLFVHVVFALFNSLQGFFILVFGTLLDSKVREELARWFSLRNLNSSSCTRMIQR</sequence>
<dbReference type="RefSeq" id="XP_073789637.1">
    <property type="nucleotide sequence ID" value="XM_073933536.1"/>
</dbReference>
<accession>A0AC58I5X9</accession>
<gene>
    <name evidence="2" type="primary">adgrf7</name>
</gene>
<keyword evidence="1" id="KW-1185">Reference proteome</keyword>
<proteinExistence type="predicted"/>
<evidence type="ECO:0000313" key="1">
    <source>
        <dbReference type="Proteomes" id="UP000000437"/>
    </source>
</evidence>